<reference evidence="1" key="1">
    <citation type="journal article" date="2021" name="Proc. Natl. Acad. Sci. U.S.A.">
        <title>A Catalog of Tens of Thousands of Viruses from Human Metagenomes Reveals Hidden Associations with Chronic Diseases.</title>
        <authorList>
            <person name="Tisza M.J."/>
            <person name="Buck C.B."/>
        </authorList>
    </citation>
    <scope>NUCLEOTIDE SEQUENCE</scope>
    <source>
        <strain evidence="1">Ct7EW56</strain>
    </source>
</reference>
<accession>A0A8S5LRN8</accession>
<evidence type="ECO:0008006" key="2">
    <source>
        <dbReference type="Google" id="ProtNLM"/>
    </source>
</evidence>
<sequence>MDIDLTKVTEVRLVRVEETCNNLIKDGWKLINVCSYSDPFEKESGTEFTLARFQ</sequence>
<proteinExistence type="predicted"/>
<dbReference type="EMBL" id="BK015904">
    <property type="protein sequence ID" value="DAD72684.1"/>
    <property type="molecule type" value="Genomic_DNA"/>
</dbReference>
<organism evidence="1">
    <name type="scientific">Siphoviridae sp. ct7EW56</name>
    <dbReference type="NCBI Taxonomy" id="2827562"/>
    <lineage>
        <taxon>Viruses</taxon>
        <taxon>Duplodnaviria</taxon>
        <taxon>Heunggongvirae</taxon>
        <taxon>Uroviricota</taxon>
        <taxon>Caudoviricetes</taxon>
    </lineage>
</organism>
<evidence type="ECO:0000313" key="1">
    <source>
        <dbReference type="EMBL" id="DAD72684.1"/>
    </source>
</evidence>
<protein>
    <recommendedName>
        <fullName evidence="2">DUF4177 domain-containing protein</fullName>
    </recommendedName>
</protein>
<name>A0A8S5LRN8_9CAUD</name>